<comment type="caution">
    <text evidence="1">The sequence shown here is derived from an EMBL/GenBank/DDBJ whole genome shotgun (WGS) entry which is preliminary data.</text>
</comment>
<reference evidence="1 2" key="1">
    <citation type="submission" date="2013-11" db="EMBL/GenBank/DDBJ databases">
        <title>The Genome Sequence of Phytophthora parasitica P1569.</title>
        <authorList>
            <consortium name="The Broad Institute Genomics Platform"/>
            <person name="Russ C."/>
            <person name="Tyler B."/>
            <person name="Panabieres F."/>
            <person name="Shan W."/>
            <person name="Tripathy S."/>
            <person name="Grunwald N."/>
            <person name="Machado M."/>
            <person name="Johnson C.S."/>
            <person name="Arredondo F."/>
            <person name="Hong C."/>
            <person name="Coffey M."/>
            <person name="Young S.K."/>
            <person name="Zeng Q."/>
            <person name="Gargeya S."/>
            <person name="Fitzgerald M."/>
            <person name="Abouelleil A."/>
            <person name="Alvarado L."/>
            <person name="Chapman S.B."/>
            <person name="Gainer-Dewar J."/>
            <person name="Goldberg J."/>
            <person name="Griggs A."/>
            <person name="Gujja S."/>
            <person name="Hansen M."/>
            <person name="Howarth C."/>
            <person name="Imamovic A."/>
            <person name="Ireland A."/>
            <person name="Larimer J."/>
            <person name="McCowan C."/>
            <person name="Murphy C."/>
            <person name="Pearson M."/>
            <person name="Poon T.W."/>
            <person name="Priest M."/>
            <person name="Roberts A."/>
            <person name="Saif S."/>
            <person name="Shea T."/>
            <person name="Sykes S."/>
            <person name="Wortman J."/>
            <person name="Nusbaum C."/>
            <person name="Birren B."/>
        </authorList>
    </citation>
    <scope>NUCLEOTIDE SEQUENCE [LARGE SCALE GENOMIC DNA]</scope>
    <source>
        <strain evidence="1 2">P1569</strain>
    </source>
</reference>
<protein>
    <submittedName>
        <fullName evidence="1">Uncharacterized protein</fullName>
    </submittedName>
</protein>
<dbReference type="EMBL" id="ANIZ01003625">
    <property type="protein sequence ID" value="ETI32522.1"/>
    <property type="molecule type" value="Genomic_DNA"/>
</dbReference>
<proteinExistence type="predicted"/>
<evidence type="ECO:0000313" key="2">
    <source>
        <dbReference type="Proteomes" id="UP000018721"/>
    </source>
</evidence>
<dbReference type="AlphaFoldDB" id="V9E2M1"/>
<evidence type="ECO:0000313" key="1">
    <source>
        <dbReference type="EMBL" id="ETI32522.1"/>
    </source>
</evidence>
<organism evidence="1 2">
    <name type="scientific">Phytophthora nicotianae P1569</name>
    <dbReference type="NCBI Taxonomy" id="1317065"/>
    <lineage>
        <taxon>Eukaryota</taxon>
        <taxon>Sar</taxon>
        <taxon>Stramenopiles</taxon>
        <taxon>Oomycota</taxon>
        <taxon>Peronosporomycetes</taxon>
        <taxon>Peronosporales</taxon>
        <taxon>Peronosporaceae</taxon>
        <taxon>Phytophthora</taxon>
    </lineage>
</organism>
<sequence length="193" mass="22357">MSVKALRAENAVLREHIQHMKEQLEATNHHIDTQDENNRELILTHHRERMVLLGDITDRLDAMRELHADVARQMNVLRPLHKKDHGFAVTMTAMSESGNYELRLIAGQQRFVERRTTGIKSDEYLFRFIEAGNPIALRRNFQREASKRLRAKLASLVTHNPNKKRAREVAIGDCTSRETVPCRAPLKRLKHSV</sequence>
<keyword evidence="2" id="KW-1185">Reference proteome</keyword>
<dbReference type="Proteomes" id="UP000018721">
    <property type="component" value="Unassembled WGS sequence"/>
</dbReference>
<accession>V9E2M1</accession>
<name>V9E2M1_PHYNI</name>
<dbReference type="HOGENOM" id="CLU_103151_0_0_1"/>
<gene>
    <name evidence="1" type="ORF">F443_20690</name>
</gene>